<proteinExistence type="predicted"/>
<evidence type="ECO:0000313" key="2">
    <source>
        <dbReference type="Proteomes" id="UP000308600"/>
    </source>
</evidence>
<reference evidence="1 2" key="1">
    <citation type="journal article" date="2019" name="Nat. Ecol. Evol.">
        <title>Megaphylogeny resolves global patterns of mushroom evolution.</title>
        <authorList>
            <person name="Varga T."/>
            <person name="Krizsan K."/>
            <person name="Foldi C."/>
            <person name="Dima B."/>
            <person name="Sanchez-Garcia M."/>
            <person name="Sanchez-Ramirez S."/>
            <person name="Szollosi G.J."/>
            <person name="Szarkandi J.G."/>
            <person name="Papp V."/>
            <person name="Albert L."/>
            <person name="Andreopoulos W."/>
            <person name="Angelini C."/>
            <person name="Antonin V."/>
            <person name="Barry K.W."/>
            <person name="Bougher N.L."/>
            <person name="Buchanan P."/>
            <person name="Buyck B."/>
            <person name="Bense V."/>
            <person name="Catcheside P."/>
            <person name="Chovatia M."/>
            <person name="Cooper J."/>
            <person name="Damon W."/>
            <person name="Desjardin D."/>
            <person name="Finy P."/>
            <person name="Geml J."/>
            <person name="Haridas S."/>
            <person name="Hughes K."/>
            <person name="Justo A."/>
            <person name="Karasinski D."/>
            <person name="Kautmanova I."/>
            <person name="Kiss B."/>
            <person name="Kocsube S."/>
            <person name="Kotiranta H."/>
            <person name="LaButti K.M."/>
            <person name="Lechner B.E."/>
            <person name="Liimatainen K."/>
            <person name="Lipzen A."/>
            <person name="Lukacs Z."/>
            <person name="Mihaltcheva S."/>
            <person name="Morgado L.N."/>
            <person name="Niskanen T."/>
            <person name="Noordeloos M.E."/>
            <person name="Ohm R.A."/>
            <person name="Ortiz-Santana B."/>
            <person name="Ovrebo C."/>
            <person name="Racz N."/>
            <person name="Riley R."/>
            <person name="Savchenko A."/>
            <person name="Shiryaev A."/>
            <person name="Soop K."/>
            <person name="Spirin V."/>
            <person name="Szebenyi C."/>
            <person name="Tomsovsky M."/>
            <person name="Tulloss R.E."/>
            <person name="Uehling J."/>
            <person name="Grigoriev I.V."/>
            <person name="Vagvolgyi C."/>
            <person name="Papp T."/>
            <person name="Martin F.M."/>
            <person name="Miettinen O."/>
            <person name="Hibbett D.S."/>
            <person name="Nagy L.G."/>
        </authorList>
    </citation>
    <scope>NUCLEOTIDE SEQUENCE [LARGE SCALE GENOMIC DNA]</scope>
    <source>
        <strain evidence="1 2">NL-1719</strain>
    </source>
</reference>
<evidence type="ECO:0000313" key="1">
    <source>
        <dbReference type="EMBL" id="TFK66992.1"/>
    </source>
</evidence>
<keyword evidence="2" id="KW-1185">Reference proteome</keyword>
<dbReference type="EMBL" id="ML208388">
    <property type="protein sequence ID" value="TFK66992.1"/>
    <property type="molecule type" value="Genomic_DNA"/>
</dbReference>
<sequence length="395" mass="45235">MNSAIKLPIPGEDTRRPFSFSLLALSQLIFIFALTQKRSWVTHLLFGAMASIMCYLALYTTTGNITIDNPVGSTIFTFLFMASDYLLVSNAPKNFRLRGQKEGIEEASFWERLKWALKLFSSPRGIGWTHEPVALIRRPNPPIRSKLKWLCQQLFWIAWWVLLMDVGGVSFSIPLPFVTASHSGSIWRYWAVKRAIGTLSYALPAVATIGNIYRVLAITTVVLGLCGTDEWPELFGWWGNAWSVRSFWGHTWHQMLRHLLLSHSKFFAHKILKLKRGTATTRYVYLYTAFSLSGFIHQSGERMMLGHWGGTTIYFYLGQALAISFEEGVMWCAAKLKISANPSSSWIWRVVGYFWVWIWFSVSLDPVMSGLMIRHSEHFSLIMGVWKGDWTPRVV</sequence>
<gene>
    <name evidence="1" type="ORF">BDN72DRAFT_822870</name>
</gene>
<protein>
    <submittedName>
        <fullName evidence="1">Uncharacterized protein</fullName>
    </submittedName>
</protein>
<accession>A0ACD3ANC2</accession>
<dbReference type="Proteomes" id="UP000308600">
    <property type="component" value="Unassembled WGS sequence"/>
</dbReference>
<organism evidence="1 2">
    <name type="scientific">Pluteus cervinus</name>
    <dbReference type="NCBI Taxonomy" id="181527"/>
    <lineage>
        <taxon>Eukaryota</taxon>
        <taxon>Fungi</taxon>
        <taxon>Dikarya</taxon>
        <taxon>Basidiomycota</taxon>
        <taxon>Agaricomycotina</taxon>
        <taxon>Agaricomycetes</taxon>
        <taxon>Agaricomycetidae</taxon>
        <taxon>Agaricales</taxon>
        <taxon>Pluteineae</taxon>
        <taxon>Pluteaceae</taxon>
        <taxon>Pluteus</taxon>
    </lineage>
</organism>
<name>A0ACD3ANC2_9AGAR</name>